<accession>A0A0K0FSY5</accession>
<keyword evidence="5 6" id="KW-0472">Membrane</keyword>
<dbReference type="PANTHER" id="PTHR31627:SF42">
    <property type="entry name" value="G_PROTEIN_RECEP_F1_2 DOMAIN-CONTAINING PROTEIN-RELATED"/>
    <property type="match status" value="1"/>
</dbReference>
<name>A0A0K0FSY5_STRVS</name>
<feature type="transmembrane region" description="Helical" evidence="6">
    <location>
        <begin position="116"/>
        <end position="138"/>
    </location>
</feature>
<dbReference type="GO" id="GO:0016020">
    <property type="term" value="C:membrane"/>
    <property type="evidence" value="ECO:0007669"/>
    <property type="project" value="UniProtKB-SubCell"/>
</dbReference>
<dbReference type="Pfam" id="PF02118">
    <property type="entry name" value="Srg"/>
    <property type="match status" value="1"/>
</dbReference>
<organism evidence="7 8">
    <name type="scientific">Strongyloides venezuelensis</name>
    <name type="common">Threadworm</name>
    <dbReference type="NCBI Taxonomy" id="75913"/>
    <lineage>
        <taxon>Eukaryota</taxon>
        <taxon>Metazoa</taxon>
        <taxon>Ecdysozoa</taxon>
        <taxon>Nematoda</taxon>
        <taxon>Chromadorea</taxon>
        <taxon>Rhabditida</taxon>
        <taxon>Tylenchina</taxon>
        <taxon>Panagrolaimomorpha</taxon>
        <taxon>Strongyloidoidea</taxon>
        <taxon>Strongyloididae</taxon>
        <taxon>Strongyloides</taxon>
    </lineage>
</organism>
<dbReference type="InterPro" id="IPR000609">
    <property type="entry name" value="7TM_GPCR_serpentine_rcpt_Srg"/>
</dbReference>
<dbReference type="GO" id="GO:0007606">
    <property type="term" value="P:sensory perception of chemical stimulus"/>
    <property type="evidence" value="ECO:0007669"/>
    <property type="project" value="UniProtKB-UniRule"/>
</dbReference>
<evidence type="ECO:0000256" key="6">
    <source>
        <dbReference type="RuleBase" id="RU280813"/>
    </source>
</evidence>
<dbReference type="Gene3D" id="1.20.1070.10">
    <property type="entry name" value="Rhodopsin 7-helix transmembrane proteins"/>
    <property type="match status" value="1"/>
</dbReference>
<comment type="caution">
    <text evidence="6">Lacks conserved residue(s) required for the propagation of feature annotation.</text>
</comment>
<keyword evidence="4 6" id="KW-1133">Transmembrane helix</keyword>
<feature type="transmembrane region" description="Helical" evidence="6">
    <location>
        <begin position="159"/>
        <end position="183"/>
    </location>
</feature>
<evidence type="ECO:0000256" key="1">
    <source>
        <dbReference type="ARBA" id="ARBA00004141"/>
    </source>
</evidence>
<dbReference type="WBParaSite" id="SVE_1443300.1">
    <property type="protein sequence ID" value="SVE_1443300.1"/>
    <property type="gene ID" value="SVE_1443300"/>
</dbReference>
<protein>
    <recommendedName>
        <fullName evidence="6">Serpentine receptor class gamma</fullName>
    </recommendedName>
</protein>
<feature type="transmembrane region" description="Helical" evidence="6">
    <location>
        <begin position="25"/>
        <end position="54"/>
    </location>
</feature>
<dbReference type="PANTHER" id="PTHR31627">
    <property type="entry name" value="SERPENTINE RECEPTOR CLASS GAMMA-RELATED"/>
    <property type="match status" value="1"/>
</dbReference>
<feature type="transmembrane region" description="Helical" evidence="6">
    <location>
        <begin position="195"/>
        <end position="217"/>
    </location>
</feature>
<dbReference type="SUPFAM" id="SSF81321">
    <property type="entry name" value="Family A G protein-coupled receptor-like"/>
    <property type="match status" value="1"/>
</dbReference>
<evidence type="ECO:0000256" key="2">
    <source>
        <dbReference type="ARBA" id="ARBA00005692"/>
    </source>
</evidence>
<evidence type="ECO:0000256" key="3">
    <source>
        <dbReference type="ARBA" id="ARBA00022692"/>
    </source>
</evidence>
<proteinExistence type="inferred from homology"/>
<keyword evidence="7" id="KW-1185">Reference proteome</keyword>
<dbReference type="GO" id="GO:0004888">
    <property type="term" value="F:transmembrane signaling receptor activity"/>
    <property type="evidence" value="ECO:0007669"/>
    <property type="project" value="InterPro"/>
</dbReference>
<sequence length="258" mass="30629">MITFYTLFEIPKFGFFKSFFEENDWIAILFFVLSAQQTTFMFLITLLISINRYIAVQYPTKYEHYFSKSNRIKIIIFFLMLSTLIGLGTIAFKPAYRMFEFADAFVPYFTNKNVVYYQIFYTLFLFGTISIATCIFNLKAILELKKHKKIVTNYKKETIYIIYSICVFIALLIIETFFVFRIIAAQYEINSFKYMIYFCIAIGFDLTSVGDYYFLIFTSNELKNEMKNILRCCKKQTSKVSVKIVHRRQFIPKTKNIG</sequence>
<dbReference type="InterPro" id="IPR051119">
    <property type="entry name" value="Nematode_SR-like"/>
</dbReference>
<evidence type="ECO:0000313" key="8">
    <source>
        <dbReference type="WBParaSite" id="SVE_1443300.1"/>
    </source>
</evidence>
<evidence type="ECO:0000313" key="7">
    <source>
        <dbReference type="Proteomes" id="UP000035680"/>
    </source>
</evidence>
<evidence type="ECO:0000256" key="4">
    <source>
        <dbReference type="ARBA" id="ARBA00022989"/>
    </source>
</evidence>
<reference evidence="7" key="1">
    <citation type="submission" date="2014-07" db="EMBL/GenBank/DDBJ databases">
        <authorList>
            <person name="Martin A.A"/>
            <person name="De Silva N."/>
        </authorList>
    </citation>
    <scope>NUCLEOTIDE SEQUENCE</scope>
</reference>
<reference evidence="8" key="2">
    <citation type="submission" date="2015-08" db="UniProtKB">
        <authorList>
            <consortium name="WormBaseParasite"/>
        </authorList>
    </citation>
    <scope>IDENTIFICATION</scope>
</reference>
<dbReference type="Proteomes" id="UP000035680">
    <property type="component" value="Unassembled WGS sequence"/>
</dbReference>
<feature type="transmembrane region" description="Helical" evidence="6">
    <location>
        <begin position="74"/>
        <end position="96"/>
    </location>
</feature>
<keyword evidence="3 6" id="KW-0812">Transmembrane</keyword>
<dbReference type="CDD" id="cd00637">
    <property type="entry name" value="7tm_classA_rhodopsin-like"/>
    <property type="match status" value="1"/>
</dbReference>
<dbReference type="AlphaFoldDB" id="A0A0K0FSY5"/>
<comment type="similarity">
    <text evidence="2 6">Belongs to the nematode receptor-like protein srg family.</text>
</comment>
<comment type="subcellular location">
    <subcellularLocation>
        <location evidence="1">Membrane</location>
        <topology evidence="1">Multi-pass membrane protein</topology>
    </subcellularLocation>
</comment>
<evidence type="ECO:0000256" key="5">
    <source>
        <dbReference type="ARBA" id="ARBA00023136"/>
    </source>
</evidence>